<evidence type="ECO:0000259" key="1">
    <source>
        <dbReference type="Pfam" id="PF13649"/>
    </source>
</evidence>
<dbReference type="SUPFAM" id="SSF53335">
    <property type="entry name" value="S-adenosyl-L-methionine-dependent methyltransferases"/>
    <property type="match status" value="1"/>
</dbReference>
<keyword evidence="3" id="KW-1185">Reference proteome</keyword>
<sequence>MGNHLRKFLRLFSRQSFTYKDEPMVPLNQTQNEEERWDEIHYLLKDYWGDNFSAPIHEWLRIGDIKVLDIGCGTGLWLNDIAINYPSSKFIGVDNLSLLPENSPSNITFIQADIKSTLPFDDNTFDYVHMRHMIFYFTEIEWINVVIPELIRILKPGGYLELEEADQEWSNVTPTTRTFTSIGHNLMRQRGIDPFLTNHLDDIMESTEMLDNIHRKVQEVQIGKWAGHKASCVANTQTPSGSGFSGLGGIIDQLGGGKLPGSQLPGGKQNNQLQPQIGGNVPNILQVVMLQSGTVNPNGSSSVAPSYAAKPSPVILNADLLHRSHNDVKVVLIVAINAIRIFSPQYRVQFCILENLTGLVVDFT</sequence>
<dbReference type="Proteomes" id="UP001153678">
    <property type="component" value="Unassembled WGS sequence"/>
</dbReference>
<comment type="caution">
    <text evidence="2">The sequence shown here is derived from an EMBL/GenBank/DDBJ whole genome shotgun (WGS) entry which is preliminary data.</text>
</comment>
<dbReference type="PANTHER" id="PTHR43591:SF24">
    <property type="entry name" value="2-METHOXY-6-POLYPRENYL-1,4-BENZOQUINOL METHYLASE, MITOCHONDRIAL"/>
    <property type="match status" value="1"/>
</dbReference>
<feature type="domain" description="Methyltransferase" evidence="1">
    <location>
        <begin position="67"/>
        <end position="158"/>
    </location>
</feature>
<dbReference type="GO" id="GO:0008168">
    <property type="term" value="F:methyltransferase activity"/>
    <property type="evidence" value="ECO:0007669"/>
    <property type="project" value="TreeGrafter"/>
</dbReference>
<evidence type="ECO:0000313" key="3">
    <source>
        <dbReference type="Proteomes" id="UP001153678"/>
    </source>
</evidence>
<reference evidence="2" key="1">
    <citation type="submission" date="2022-08" db="EMBL/GenBank/DDBJ databases">
        <authorList>
            <person name="Kallberg Y."/>
            <person name="Tangrot J."/>
            <person name="Rosling A."/>
        </authorList>
    </citation>
    <scope>NUCLEOTIDE SEQUENCE</scope>
    <source>
        <strain evidence="2">Wild A</strain>
    </source>
</reference>
<dbReference type="Gene3D" id="3.40.50.150">
    <property type="entry name" value="Vaccinia Virus protein VP39"/>
    <property type="match status" value="1"/>
</dbReference>
<organism evidence="2 3">
    <name type="scientific">Funneliformis geosporum</name>
    <dbReference type="NCBI Taxonomy" id="1117311"/>
    <lineage>
        <taxon>Eukaryota</taxon>
        <taxon>Fungi</taxon>
        <taxon>Fungi incertae sedis</taxon>
        <taxon>Mucoromycota</taxon>
        <taxon>Glomeromycotina</taxon>
        <taxon>Glomeromycetes</taxon>
        <taxon>Glomerales</taxon>
        <taxon>Glomeraceae</taxon>
        <taxon>Funneliformis</taxon>
    </lineage>
</organism>
<dbReference type="InterPro" id="IPR041698">
    <property type="entry name" value="Methyltransf_25"/>
</dbReference>
<dbReference type="EMBL" id="CAMKVN010000110">
    <property type="protein sequence ID" value="CAI2163759.1"/>
    <property type="molecule type" value="Genomic_DNA"/>
</dbReference>
<dbReference type="Pfam" id="PF13649">
    <property type="entry name" value="Methyltransf_25"/>
    <property type="match status" value="1"/>
</dbReference>
<accession>A0A9W4SE23</accession>
<dbReference type="InterPro" id="IPR029063">
    <property type="entry name" value="SAM-dependent_MTases_sf"/>
</dbReference>
<gene>
    <name evidence="2" type="ORF">FWILDA_LOCUS1228</name>
</gene>
<proteinExistence type="predicted"/>
<dbReference type="AlphaFoldDB" id="A0A9W4SE23"/>
<protein>
    <submittedName>
        <fullName evidence="2">16912_t:CDS:1</fullName>
    </submittedName>
</protein>
<dbReference type="CDD" id="cd02440">
    <property type="entry name" value="AdoMet_MTases"/>
    <property type="match status" value="1"/>
</dbReference>
<dbReference type="OrthoDB" id="2013972at2759"/>
<dbReference type="PANTHER" id="PTHR43591">
    <property type="entry name" value="METHYLTRANSFERASE"/>
    <property type="match status" value="1"/>
</dbReference>
<name>A0A9W4SE23_9GLOM</name>
<evidence type="ECO:0000313" key="2">
    <source>
        <dbReference type="EMBL" id="CAI2163759.1"/>
    </source>
</evidence>